<protein>
    <recommendedName>
        <fullName evidence="3">Helix-turn-helix domain-containing protein</fullName>
    </recommendedName>
</protein>
<evidence type="ECO:0000313" key="2">
    <source>
        <dbReference type="Proteomes" id="UP000014227"/>
    </source>
</evidence>
<reference evidence="2" key="1">
    <citation type="submission" date="2013-03" db="EMBL/GenBank/DDBJ databases">
        <title>Genome sequence of Chthonomonas calidirosea, the first sequenced genome from the Armatimonadetes phylum (formally candidate division OP10).</title>
        <authorList>
            <person name="Lee K.C.Y."/>
            <person name="Morgan X.C."/>
            <person name="Dunfield P.F."/>
            <person name="Tamas I."/>
            <person name="Houghton K.M."/>
            <person name="Vyssotski M."/>
            <person name="Ryan J.L.J."/>
            <person name="Lagutin K."/>
            <person name="McDonald I.R."/>
            <person name="Stott M.B."/>
        </authorList>
    </citation>
    <scope>NUCLEOTIDE SEQUENCE [LARGE SCALE GENOMIC DNA]</scope>
    <source>
        <strain evidence="2">DSM 23976 / ICMP 18418 / T49</strain>
    </source>
</reference>
<dbReference type="AlphaFoldDB" id="S0ETY0"/>
<evidence type="ECO:0000313" key="1">
    <source>
        <dbReference type="EMBL" id="CCW35064.1"/>
    </source>
</evidence>
<dbReference type="HOGENOM" id="CLU_2859596_0_0_0"/>
<name>S0ETY0_CHTCT</name>
<dbReference type="InParanoid" id="S0ETY0"/>
<evidence type="ECO:0008006" key="3">
    <source>
        <dbReference type="Google" id="ProtNLM"/>
    </source>
</evidence>
<gene>
    <name evidence="1" type="ORF">CCALI_01246</name>
</gene>
<dbReference type="PATRIC" id="fig|1303518.3.peg.1268"/>
<dbReference type="EMBL" id="HF951689">
    <property type="protein sequence ID" value="CCW35064.1"/>
    <property type="molecule type" value="Genomic_DNA"/>
</dbReference>
<dbReference type="STRING" id="454171.CP488_02849"/>
<organism evidence="1 2">
    <name type="scientific">Chthonomonas calidirosea (strain DSM 23976 / ICMP 18418 / T49)</name>
    <dbReference type="NCBI Taxonomy" id="1303518"/>
    <lineage>
        <taxon>Bacteria</taxon>
        <taxon>Bacillati</taxon>
        <taxon>Armatimonadota</taxon>
        <taxon>Chthonomonadia</taxon>
        <taxon>Chthonomonadales</taxon>
        <taxon>Chthonomonadaceae</taxon>
        <taxon>Chthonomonas</taxon>
    </lineage>
</organism>
<dbReference type="Proteomes" id="UP000014227">
    <property type="component" value="Chromosome I"/>
</dbReference>
<sequence length="64" mass="7114">MSADLELVTLEEAACIVAKTPHNIRDYIQRGRMLNTTLMGKRSAMQVVASCAFRSKSCAFFFPS</sequence>
<keyword evidence="2" id="KW-1185">Reference proteome</keyword>
<dbReference type="KEGG" id="ccz:CCALI_01246"/>
<accession>S0ETY0</accession>
<proteinExistence type="predicted"/>